<organism evidence="1 2">
    <name type="scientific">Caenorhabditis tropicalis</name>
    <dbReference type="NCBI Taxonomy" id="1561998"/>
    <lineage>
        <taxon>Eukaryota</taxon>
        <taxon>Metazoa</taxon>
        <taxon>Ecdysozoa</taxon>
        <taxon>Nematoda</taxon>
        <taxon>Chromadorea</taxon>
        <taxon>Rhabditida</taxon>
        <taxon>Rhabditina</taxon>
        <taxon>Rhabditomorpha</taxon>
        <taxon>Rhabditoidea</taxon>
        <taxon>Rhabditidae</taxon>
        <taxon>Peloderinae</taxon>
        <taxon>Caenorhabditis</taxon>
    </lineage>
</organism>
<proteinExistence type="predicted"/>
<evidence type="ECO:0000313" key="1">
    <source>
        <dbReference type="Proteomes" id="UP000095282"/>
    </source>
</evidence>
<keyword evidence="1" id="KW-1185">Reference proteome</keyword>
<protein>
    <submittedName>
        <fullName evidence="2">FBA_2 domain-containing protein</fullName>
    </submittedName>
</protein>
<sequence length="99" mass="12086">MCGVRNVSITWTENEFRMIQMILENASKMFHSDKIEIKVIIGNYEESRLIWLEMSQWLRFNPESLALIVDPIEKQKWHSVDRRMSPRRISHSNYRYTYY</sequence>
<accession>A0A1I7TU74</accession>
<reference evidence="2" key="1">
    <citation type="submission" date="2016-11" db="UniProtKB">
        <authorList>
            <consortium name="WormBaseParasite"/>
        </authorList>
    </citation>
    <scope>IDENTIFICATION</scope>
</reference>
<dbReference type="WBParaSite" id="Csp11.Scaffold629.g11825.t1">
    <property type="protein sequence ID" value="Csp11.Scaffold629.g11825.t1"/>
    <property type="gene ID" value="Csp11.Scaffold629.g11825"/>
</dbReference>
<dbReference type="Proteomes" id="UP000095282">
    <property type="component" value="Unplaced"/>
</dbReference>
<name>A0A1I7TU74_9PELO</name>
<evidence type="ECO:0000313" key="2">
    <source>
        <dbReference type="WBParaSite" id="Csp11.Scaffold629.g11825.t1"/>
    </source>
</evidence>
<dbReference type="AlphaFoldDB" id="A0A1I7TU74"/>